<dbReference type="GO" id="GO:0000139">
    <property type="term" value="C:Golgi membrane"/>
    <property type="evidence" value="ECO:0007669"/>
    <property type="project" value="UniProtKB-SubCell"/>
</dbReference>
<keyword evidence="2" id="KW-0328">Glycosyltransferase</keyword>
<evidence type="ECO:0000313" key="6">
    <source>
        <dbReference type="Proteomes" id="UP000639772"/>
    </source>
</evidence>
<dbReference type="GO" id="GO:0071555">
    <property type="term" value="P:cell wall organization"/>
    <property type="evidence" value="ECO:0007669"/>
    <property type="project" value="UniProtKB-KW"/>
</dbReference>
<dbReference type="InterPro" id="IPR044821">
    <property type="entry name" value="At1g28695/At4g15970-like"/>
</dbReference>
<proteinExistence type="inferred from homology"/>
<dbReference type="Proteomes" id="UP000639772">
    <property type="component" value="Unassembled WGS sequence"/>
</dbReference>
<sequence>MLAQPAPGRSPGGASTESTTSRRLPLPFFFFALVVLSVTFICRATAPIRPSSRAVLKWNRTVPFVVPNSDQLYAVDLDDEEMRLTRVLKDAAMEDKTVILTTLNAAWASINSIIDIFLESFHIGNGTRLLLDHLVIIAFDKKAYLRCMAIHQHCFALLQLKELIFSGEKDFMSDGYLKMMWRRIDFLRLILEMGYNFIFTDADVMWFRNPITRFFPVGDFQIACDQFFGSSFDLNNRANGGFNFVKSNNRTIEFYKFWYSSRANYPGYHDQDVLNIIKLDPFIDQIGLKLRFLDTSFFGGICQPSRDFNKVCTMHANCCVGLSRKIIDLRLMLDDWRRYMALTPALKRSNVLSWRVPHNCSLAPLHL</sequence>
<dbReference type="SUPFAM" id="SSF53448">
    <property type="entry name" value="Nucleotide-diphospho-sugar transferases"/>
    <property type="match status" value="1"/>
</dbReference>
<protein>
    <recommendedName>
        <fullName evidence="2">Glycosyltransferase</fullName>
        <ecNumber evidence="2">2.4.2.-</ecNumber>
    </recommendedName>
</protein>
<evidence type="ECO:0000313" key="5">
    <source>
        <dbReference type="EMBL" id="KAG0493758.1"/>
    </source>
</evidence>
<comment type="similarity">
    <text evidence="1 2">Belongs to the glycosyltransferase 77 family.</text>
</comment>
<accession>A0A835RXD0</accession>
<keyword evidence="2" id="KW-0812">Transmembrane</keyword>
<dbReference type="InterPro" id="IPR029044">
    <property type="entry name" value="Nucleotide-diphossugar_trans"/>
</dbReference>
<dbReference type="EC" id="2.4.2.-" evidence="2"/>
<evidence type="ECO:0000256" key="2">
    <source>
        <dbReference type="RuleBase" id="RU363055"/>
    </source>
</evidence>
<reference evidence="5 6" key="1">
    <citation type="journal article" date="2020" name="Nat. Food">
        <title>A phased Vanilla planifolia genome enables genetic improvement of flavour and production.</title>
        <authorList>
            <person name="Hasing T."/>
            <person name="Tang H."/>
            <person name="Brym M."/>
            <person name="Khazi F."/>
            <person name="Huang T."/>
            <person name="Chambers A.H."/>
        </authorList>
    </citation>
    <scope>NUCLEOTIDE SEQUENCE [LARGE SCALE GENOMIC DNA]</scope>
    <source>
        <tissue evidence="5">Leaf</tissue>
    </source>
</reference>
<keyword evidence="2" id="KW-0961">Cell wall biogenesis/degradation</keyword>
<evidence type="ECO:0000256" key="3">
    <source>
        <dbReference type="SAM" id="MobiDB-lite"/>
    </source>
</evidence>
<evidence type="ECO:0000259" key="4">
    <source>
        <dbReference type="Pfam" id="PF03407"/>
    </source>
</evidence>
<keyword evidence="2" id="KW-0333">Golgi apparatus</keyword>
<evidence type="ECO:0000256" key="1">
    <source>
        <dbReference type="ARBA" id="ARBA00007033"/>
    </source>
</evidence>
<gene>
    <name evidence="5" type="ORF">HPP92_004752</name>
</gene>
<comment type="caution">
    <text evidence="5">The sequence shown here is derived from an EMBL/GenBank/DDBJ whole genome shotgun (WGS) entry which is preliminary data.</text>
</comment>
<keyword evidence="2" id="KW-1133">Transmembrane helix</keyword>
<dbReference type="OrthoDB" id="540503at2759"/>
<name>A0A835RXD0_VANPL</name>
<dbReference type="EMBL" id="JADCNM010000002">
    <property type="protein sequence ID" value="KAG0493758.1"/>
    <property type="molecule type" value="Genomic_DNA"/>
</dbReference>
<feature type="transmembrane region" description="Helical" evidence="2">
    <location>
        <begin position="28"/>
        <end position="46"/>
    </location>
</feature>
<comment type="subcellular location">
    <subcellularLocation>
        <location evidence="2">Golgi apparatus membrane</location>
        <topology evidence="2">Single-pass type II membrane protein</topology>
    </subcellularLocation>
</comment>
<dbReference type="PANTHER" id="PTHR46038">
    <property type="entry name" value="EXPRESSED PROTEIN-RELATED"/>
    <property type="match status" value="1"/>
</dbReference>
<keyword evidence="2" id="KW-0808">Transferase</keyword>
<dbReference type="AlphaFoldDB" id="A0A835RXD0"/>
<keyword evidence="2" id="KW-0472">Membrane</keyword>
<organism evidence="5 6">
    <name type="scientific">Vanilla planifolia</name>
    <name type="common">Vanilla</name>
    <dbReference type="NCBI Taxonomy" id="51239"/>
    <lineage>
        <taxon>Eukaryota</taxon>
        <taxon>Viridiplantae</taxon>
        <taxon>Streptophyta</taxon>
        <taxon>Embryophyta</taxon>
        <taxon>Tracheophyta</taxon>
        <taxon>Spermatophyta</taxon>
        <taxon>Magnoliopsida</taxon>
        <taxon>Liliopsida</taxon>
        <taxon>Asparagales</taxon>
        <taxon>Orchidaceae</taxon>
        <taxon>Vanilloideae</taxon>
        <taxon>Vanilleae</taxon>
        <taxon>Vanilla</taxon>
    </lineage>
</organism>
<dbReference type="InterPro" id="IPR005069">
    <property type="entry name" value="Nucl-diP-sugar_transferase"/>
</dbReference>
<dbReference type="Pfam" id="PF03407">
    <property type="entry name" value="Nucleotid_trans"/>
    <property type="match status" value="1"/>
</dbReference>
<feature type="domain" description="Nucleotide-diphospho-sugar transferase" evidence="4">
    <location>
        <begin position="130"/>
        <end position="328"/>
    </location>
</feature>
<keyword evidence="2" id="KW-0735">Signal-anchor</keyword>
<dbReference type="GO" id="GO:0016757">
    <property type="term" value="F:glycosyltransferase activity"/>
    <property type="evidence" value="ECO:0007669"/>
    <property type="project" value="UniProtKB-KW"/>
</dbReference>
<dbReference type="PANTHER" id="PTHR46038:SF38">
    <property type="entry name" value="GLYCOSYLTRANSFERASE-RELATED"/>
    <property type="match status" value="1"/>
</dbReference>
<feature type="region of interest" description="Disordered" evidence="3">
    <location>
        <begin position="1"/>
        <end position="20"/>
    </location>
</feature>